<gene>
    <name evidence="1" type="ORF">HMPREF1555_02144</name>
</gene>
<accession>A0A0E2LMV0</accession>
<evidence type="ECO:0000313" key="1">
    <source>
        <dbReference type="EMBL" id="ERJ63979.1"/>
    </source>
</evidence>
<comment type="caution">
    <text evidence="1">The sequence shown here is derived from an EMBL/GenBank/DDBJ whole genome shotgun (WGS) entry which is preliminary data.</text>
</comment>
<feature type="non-terminal residue" evidence="1">
    <location>
        <position position="50"/>
    </location>
</feature>
<organism evidence="1 2">
    <name type="scientific">Porphyromonas gingivalis F0570</name>
    <dbReference type="NCBI Taxonomy" id="1227271"/>
    <lineage>
        <taxon>Bacteria</taxon>
        <taxon>Pseudomonadati</taxon>
        <taxon>Bacteroidota</taxon>
        <taxon>Bacteroidia</taxon>
        <taxon>Bacteroidales</taxon>
        <taxon>Porphyromonadaceae</taxon>
        <taxon>Porphyromonas</taxon>
    </lineage>
</organism>
<evidence type="ECO:0000313" key="2">
    <source>
        <dbReference type="Proteomes" id="UP000016630"/>
    </source>
</evidence>
<dbReference type="EMBL" id="AWUW01000144">
    <property type="protein sequence ID" value="ERJ63979.1"/>
    <property type="molecule type" value="Genomic_DNA"/>
</dbReference>
<protein>
    <submittedName>
        <fullName evidence="1">Uncharacterized protein</fullName>
    </submittedName>
</protein>
<sequence>MPLFLSSPGTAIESQRFIYESFSFSIFNWNRFYKLKMIHNNEPFAKREGY</sequence>
<dbReference type="Proteomes" id="UP000016630">
    <property type="component" value="Unassembled WGS sequence"/>
</dbReference>
<dbReference type="HOGENOM" id="CLU_201196_0_0_10"/>
<reference evidence="1 2" key="1">
    <citation type="submission" date="2013-06" db="EMBL/GenBank/DDBJ databases">
        <authorList>
            <person name="Weinstock G."/>
            <person name="Sodergren E."/>
            <person name="Lobos E.A."/>
            <person name="Fulton L."/>
            <person name="Fulton R."/>
            <person name="Courtney L."/>
            <person name="Fronick C."/>
            <person name="O'Laughlin M."/>
            <person name="Godfrey J."/>
            <person name="Wilson R.M."/>
            <person name="Miner T."/>
            <person name="Farmer C."/>
            <person name="Delehaunty K."/>
            <person name="Cordes M."/>
            <person name="Minx P."/>
            <person name="Tomlinson C."/>
            <person name="Chen J."/>
            <person name="Wollam A."/>
            <person name="Pepin K.H."/>
            <person name="Bhonagiri V."/>
            <person name="Zhang X."/>
            <person name="Warren W."/>
            <person name="Mitreva M."/>
            <person name="Mardis E.R."/>
            <person name="Wilson R.K."/>
        </authorList>
    </citation>
    <scope>NUCLEOTIDE SEQUENCE [LARGE SCALE GENOMIC DNA]</scope>
    <source>
        <strain evidence="1 2">F0570</strain>
    </source>
</reference>
<proteinExistence type="predicted"/>
<dbReference type="AlphaFoldDB" id="A0A0E2LMV0"/>
<name>A0A0E2LMV0_PORGN</name>